<accession>A0A1R2C121</accession>
<sequence>MCFKNPLSKNAYKLPSQDSDEECTSPARKPFFAMKMIELEMELEQNCTQDIVHKLTELYSQAIEFFDDKDDPKCYDIQQRLHNLLKRPEVLRVLNSTDLSTESIEPTSFEQRREDFENRRKAMANDFKDLERKSKNRLSVSEIFVTNVEEAEVMSTKICESFSKQEENLENRLKERKKSMLERSQNFFDNFRLQKSDMSGGFDKEFMMQNEIEEFLENHFAKQTTAVAEVNVRYETEIKQFDGQGGVFAMVVEQMRKTKENEVHVMKNQYEKLRKEGIQSIKNKY</sequence>
<proteinExistence type="predicted"/>
<organism evidence="1 2">
    <name type="scientific">Stentor coeruleus</name>
    <dbReference type="NCBI Taxonomy" id="5963"/>
    <lineage>
        <taxon>Eukaryota</taxon>
        <taxon>Sar</taxon>
        <taxon>Alveolata</taxon>
        <taxon>Ciliophora</taxon>
        <taxon>Postciliodesmatophora</taxon>
        <taxon>Heterotrichea</taxon>
        <taxon>Heterotrichida</taxon>
        <taxon>Stentoridae</taxon>
        <taxon>Stentor</taxon>
    </lineage>
</organism>
<dbReference type="EMBL" id="MPUH01000329">
    <property type="protein sequence ID" value="OMJ82714.1"/>
    <property type="molecule type" value="Genomic_DNA"/>
</dbReference>
<protein>
    <submittedName>
        <fullName evidence="1">Uncharacterized protein</fullName>
    </submittedName>
</protein>
<dbReference type="Proteomes" id="UP000187209">
    <property type="component" value="Unassembled WGS sequence"/>
</dbReference>
<reference evidence="1 2" key="1">
    <citation type="submission" date="2016-11" db="EMBL/GenBank/DDBJ databases">
        <title>The macronuclear genome of Stentor coeruleus: a giant cell with tiny introns.</title>
        <authorList>
            <person name="Slabodnick M."/>
            <person name="Ruby J.G."/>
            <person name="Reiff S.B."/>
            <person name="Swart E.C."/>
            <person name="Gosai S."/>
            <person name="Prabakaran S."/>
            <person name="Witkowska E."/>
            <person name="Larue G.E."/>
            <person name="Fisher S."/>
            <person name="Freeman R.M."/>
            <person name="Gunawardena J."/>
            <person name="Chu W."/>
            <person name="Stover N.A."/>
            <person name="Gregory B.D."/>
            <person name="Nowacki M."/>
            <person name="Derisi J."/>
            <person name="Roy S.W."/>
            <person name="Marshall W.F."/>
            <person name="Sood P."/>
        </authorList>
    </citation>
    <scope>NUCLEOTIDE SEQUENCE [LARGE SCALE GENOMIC DNA]</scope>
    <source>
        <strain evidence="1">WM001</strain>
    </source>
</reference>
<dbReference type="OrthoDB" id="297288at2759"/>
<dbReference type="AlphaFoldDB" id="A0A1R2C121"/>
<evidence type="ECO:0000313" key="2">
    <source>
        <dbReference type="Proteomes" id="UP000187209"/>
    </source>
</evidence>
<gene>
    <name evidence="1" type="ORF">SteCoe_16477</name>
</gene>
<comment type="caution">
    <text evidence="1">The sequence shown here is derived from an EMBL/GenBank/DDBJ whole genome shotgun (WGS) entry which is preliminary data.</text>
</comment>
<keyword evidence="2" id="KW-1185">Reference proteome</keyword>
<name>A0A1R2C121_9CILI</name>
<evidence type="ECO:0000313" key="1">
    <source>
        <dbReference type="EMBL" id="OMJ82714.1"/>
    </source>
</evidence>